<comment type="caution">
    <text evidence="1">The sequence shown here is derived from an EMBL/GenBank/DDBJ whole genome shotgun (WGS) entry which is preliminary data.</text>
</comment>
<reference evidence="1" key="1">
    <citation type="submission" date="2021-06" db="EMBL/GenBank/DDBJ databases">
        <authorList>
            <person name="Kallberg Y."/>
            <person name="Tangrot J."/>
            <person name="Rosling A."/>
        </authorList>
    </citation>
    <scope>NUCLEOTIDE SEQUENCE</scope>
    <source>
        <strain evidence="1">IN212</strain>
    </source>
</reference>
<dbReference type="AlphaFoldDB" id="A0A9N9I2M0"/>
<protein>
    <submittedName>
        <fullName evidence="1">894_t:CDS:1</fullName>
    </submittedName>
</protein>
<dbReference type="OrthoDB" id="2963168at2759"/>
<name>A0A9N9I2M0_9GLOM</name>
<dbReference type="Proteomes" id="UP000789396">
    <property type="component" value="Unassembled WGS sequence"/>
</dbReference>
<sequence length="190" mass="22031">LCKTNTVLVYNSTCSEVLKWGGPALLYGPKRSSRNNIREMGSPRSPQHYVAERFKLYLDDNAPDNLYLSPNLDYKKAISDYLYQMRRVIDLTMRTLLPGNKLKKETVETGNLCGSTYVDQEFLHFMGRTVGFTALQKLQSYAYDPDEFETIELDLEKDCPSLIKYITGAERINLEYNEWIIELEFETVKK</sequence>
<dbReference type="EMBL" id="CAJVPZ010024005">
    <property type="protein sequence ID" value="CAG8717647.1"/>
    <property type="molecule type" value="Genomic_DNA"/>
</dbReference>
<gene>
    <name evidence="1" type="ORF">RFULGI_LOCUS11250</name>
</gene>
<feature type="non-terminal residue" evidence="1">
    <location>
        <position position="1"/>
    </location>
</feature>
<organism evidence="1 2">
    <name type="scientific">Racocetra fulgida</name>
    <dbReference type="NCBI Taxonomy" id="60492"/>
    <lineage>
        <taxon>Eukaryota</taxon>
        <taxon>Fungi</taxon>
        <taxon>Fungi incertae sedis</taxon>
        <taxon>Mucoromycota</taxon>
        <taxon>Glomeromycotina</taxon>
        <taxon>Glomeromycetes</taxon>
        <taxon>Diversisporales</taxon>
        <taxon>Gigasporaceae</taxon>
        <taxon>Racocetra</taxon>
    </lineage>
</organism>
<evidence type="ECO:0000313" key="2">
    <source>
        <dbReference type="Proteomes" id="UP000789396"/>
    </source>
</evidence>
<accession>A0A9N9I2M0</accession>
<keyword evidence="2" id="KW-1185">Reference proteome</keyword>
<feature type="non-terminal residue" evidence="1">
    <location>
        <position position="190"/>
    </location>
</feature>
<evidence type="ECO:0000313" key="1">
    <source>
        <dbReference type="EMBL" id="CAG8717647.1"/>
    </source>
</evidence>
<proteinExistence type="predicted"/>